<dbReference type="Pfam" id="PF00155">
    <property type="entry name" value="Aminotran_1_2"/>
    <property type="match status" value="1"/>
</dbReference>
<evidence type="ECO:0000256" key="1">
    <source>
        <dbReference type="ARBA" id="ARBA00001933"/>
    </source>
</evidence>
<keyword evidence="4" id="KW-0663">Pyridoxal phosphate</keyword>
<dbReference type="EMBL" id="JBHSEI010000005">
    <property type="protein sequence ID" value="MFC4638424.1"/>
    <property type="molecule type" value="Genomic_DNA"/>
</dbReference>
<comment type="cofactor">
    <cofactor evidence="1">
        <name>pyridoxal 5'-phosphate</name>
        <dbReference type="ChEBI" id="CHEBI:597326"/>
    </cofactor>
</comment>
<name>A0ABV9I8B1_9DEIO</name>
<dbReference type="SUPFAM" id="SSF53383">
    <property type="entry name" value="PLP-dependent transferases"/>
    <property type="match status" value="1"/>
</dbReference>
<keyword evidence="7" id="KW-1185">Reference proteome</keyword>
<dbReference type="InterPro" id="IPR051326">
    <property type="entry name" value="Kynurenine-oxoglutarate_AT"/>
</dbReference>
<evidence type="ECO:0000256" key="3">
    <source>
        <dbReference type="ARBA" id="ARBA00022679"/>
    </source>
</evidence>
<evidence type="ECO:0000256" key="4">
    <source>
        <dbReference type="ARBA" id="ARBA00022898"/>
    </source>
</evidence>
<feature type="domain" description="Aminotransferase class I/classII large" evidence="5">
    <location>
        <begin position="26"/>
        <end position="379"/>
    </location>
</feature>
<evidence type="ECO:0000313" key="7">
    <source>
        <dbReference type="Proteomes" id="UP001595952"/>
    </source>
</evidence>
<dbReference type="InterPro" id="IPR015421">
    <property type="entry name" value="PyrdxlP-dep_Trfase_major"/>
</dbReference>
<dbReference type="GO" id="GO:0008483">
    <property type="term" value="F:transaminase activity"/>
    <property type="evidence" value="ECO:0007669"/>
    <property type="project" value="UniProtKB-KW"/>
</dbReference>
<protein>
    <submittedName>
        <fullName evidence="6">Aminotransferase class I/II-fold pyridoxal phosphate-dependent enzyme</fullName>
    </submittedName>
</protein>
<evidence type="ECO:0000256" key="2">
    <source>
        <dbReference type="ARBA" id="ARBA00022576"/>
    </source>
</evidence>
<dbReference type="RefSeq" id="WP_380061474.1">
    <property type="nucleotide sequence ID" value="NZ_JBHSEI010000005.1"/>
</dbReference>
<keyword evidence="2 6" id="KW-0032">Aminotransferase</keyword>
<gene>
    <name evidence="6" type="ORF">ACFO0D_08700</name>
</gene>
<dbReference type="InterPro" id="IPR015424">
    <property type="entry name" value="PyrdxlP-dep_Trfase"/>
</dbReference>
<dbReference type="Proteomes" id="UP001595952">
    <property type="component" value="Unassembled WGS sequence"/>
</dbReference>
<accession>A0ABV9I8B1</accession>
<dbReference type="Gene3D" id="3.90.1150.10">
    <property type="entry name" value="Aspartate Aminotransferase, domain 1"/>
    <property type="match status" value="1"/>
</dbReference>
<dbReference type="Gene3D" id="3.40.640.10">
    <property type="entry name" value="Type I PLP-dependent aspartate aminotransferase-like (Major domain)"/>
    <property type="match status" value="1"/>
</dbReference>
<reference evidence="7" key="1">
    <citation type="journal article" date="2019" name="Int. J. Syst. Evol. Microbiol.">
        <title>The Global Catalogue of Microorganisms (GCM) 10K type strain sequencing project: providing services to taxonomists for standard genome sequencing and annotation.</title>
        <authorList>
            <consortium name="The Broad Institute Genomics Platform"/>
            <consortium name="The Broad Institute Genome Sequencing Center for Infectious Disease"/>
            <person name="Wu L."/>
            <person name="Ma J."/>
        </authorList>
    </citation>
    <scope>NUCLEOTIDE SEQUENCE [LARGE SCALE GENOMIC DNA]</scope>
    <source>
        <strain evidence="7">CCUG 55995</strain>
    </source>
</reference>
<dbReference type="CDD" id="cd00609">
    <property type="entry name" value="AAT_like"/>
    <property type="match status" value="1"/>
</dbReference>
<dbReference type="InterPro" id="IPR015422">
    <property type="entry name" value="PyrdxlP-dep_Trfase_small"/>
</dbReference>
<dbReference type="PANTHER" id="PTHR43807">
    <property type="entry name" value="FI04487P"/>
    <property type="match status" value="1"/>
</dbReference>
<sequence length="383" mass="39990">MAPTSPPAGPSIFAETTRLAEALGAVNLGQGFPDSGPAPLLMAALDRVLSGPVHQYSPPQGLLSLREAVARSLTPALGEAPDPETEVTIMAGATEALHAATRVLLRPGDRVVVLEPAYDLYASLIGQTGAQVVGVPLRPGPAGWRLDQDALRRAFEAPVALVVLNTPHNPTGTVLTEEELGLVAELVLASGAAALTDEVYDQLAYDRPHRSLAAWPGMRERTVTVGAASKTFSATGWRIGWAVAPAALSARLRASHQVTTFAAPTPLQAAVALAVNDPAVVGYYAGLRGTFRQRRDQLSAALDQAGLPVWPAEGGYFVLADTRALAPDAAKASERLLREAGVAGIALSAFFLEGAPVPSAVRLAFCKSSAVMDEAVRRLERLA</sequence>
<dbReference type="InterPro" id="IPR004839">
    <property type="entry name" value="Aminotransferase_I/II_large"/>
</dbReference>
<dbReference type="PANTHER" id="PTHR43807:SF20">
    <property type="entry name" value="FI04487P"/>
    <property type="match status" value="1"/>
</dbReference>
<evidence type="ECO:0000259" key="5">
    <source>
        <dbReference type="Pfam" id="PF00155"/>
    </source>
</evidence>
<evidence type="ECO:0000313" key="6">
    <source>
        <dbReference type="EMBL" id="MFC4638424.1"/>
    </source>
</evidence>
<comment type="caution">
    <text evidence="6">The sequence shown here is derived from an EMBL/GenBank/DDBJ whole genome shotgun (WGS) entry which is preliminary data.</text>
</comment>
<proteinExistence type="predicted"/>
<organism evidence="6 7">
    <name type="scientific">Deinococcus hohokamensis</name>
    <dbReference type="NCBI Taxonomy" id="309883"/>
    <lineage>
        <taxon>Bacteria</taxon>
        <taxon>Thermotogati</taxon>
        <taxon>Deinococcota</taxon>
        <taxon>Deinococci</taxon>
        <taxon>Deinococcales</taxon>
        <taxon>Deinococcaceae</taxon>
        <taxon>Deinococcus</taxon>
    </lineage>
</organism>
<keyword evidence="3" id="KW-0808">Transferase</keyword>